<proteinExistence type="predicted"/>
<feature type="region of interest" description="Disordered" evidence="1">
    <location>
        <begin position="137"/>
        <end position="158"/>
    </location>
</feature>
<evidence type="ECO:0000313" key="3">
    <source>
        <dbReference type="Proteomes" id="UP000218113"/>
    </source>
</evidence>
<evidence type="ECO:0000313" key="2">
    <source>
        <dbReference type="EMBL" id="PCI29514.1"/>
    </source>
</evidence>
<sequence>MPRDPLQREEKIGLQKKQAPIERGIQDLPLQKKKGPTAEVGDYLKMISRLENNLQQNKLSGEELEQTITALGDKLGSFNKSQLMRATKLDFFQKRGGTELESMQESLAKVFRHEESRLEGFELLKSQDFMSLLLNKPPSLNTYSNVSTQGNRSRLATA</sequence>
<feature type="compositionally biased region" description="Polar residues" evidence="1">
    <location>
        <begin position="138"/>
        <end position="158"/>
    </location>
</feature>
<accession>A0A2A4T811</accession>
<organism evidence="2 3">
    <name type="scientific">SAR324 cluster bacterium</name>
    <dbReference type="NCBI Taxonomy" id="2024889"/>
    <lineage>
        <taxon>Bacteria</taxon>
        <taxon>Deltaproteobacteria</taxon>
        <taxon>SAR324 cluster</taxon>
    </lineage>
</organism>
<name>A0A2A4T811_9DELT</name>
<evidence type="ECO:0000256" key="1">
    <source>
        <dbReference type="SAM" id="MobiDB-lite"/>
    </source>
</evidence>
<dbReference type="AlphaFoldDB" id="A0A2A4T811"/>
<gene>
    <name evidence="2" type="ORF">COB67_03920</name>
</gene>
<protein>
    <submittedName>
        <fullName evidence="2">Uncharacterized protein</fullName>
    </submittedName>
</protein>
<dbReference type="Proteomes" id="UP000218113">
    <property type="component" value="Unassembled WGS sequence"/>
</dbReference>
<reference evidence="3" key="1">
    <citation type="submission" date="2017-08" db="EMBL/GenBank/DDBJ databases">
        <title>A dynamic microbial community with high functional redundancy inhabits the cold, oxic subseafloor aquifer.</title>
        <authorList>
            <person name="Tully B.J."/>
            <person name="Wheat C.G."/>
            <person name="Glazer B.T."/>
            <person name="Huber J.A."/>
        </authorList>
    </citation>
    <scope>NUCLEOTIDE SEQUENCE [LARGE SCALE GENOMIC DNA]</scope>
</reference>
<dbReference type="EMBL" id="NVSR01000013">
    <property type="protein sequence ID" value="PCI29514.1"/>
    <property type="molecule type" value="Genomic_DNA"/>
</dbReference>
<comment type="caution">
    <text evidence="2">The sequence shown here is derived from an EMBL/GenBank/DDBJ whole genome shotgun (WGS) entry which is preliminary data.</text>
</comment>